<dbReference type="Proteomes" id="UP000634136">
    <property type="component" value="Unassembled WGS sequence"/>
</dbReference>
<dbReference type="InterPro" id="IPR053151">
    <property type="entry name" value="RNase_H-like"/>
</dbReference>
<dbReference type="Pfam" id="PF13456">
    <property type="entry name" value="RVT_3"/>
    <property type="match status" value="1"/>
</dbReference>
<dbReference type="EMBL" id="JAAIUW010000006">
    <property type="protein sequence ID" value="KAF7827037.1"/>
    <property type="molecule type" value="Genomic_DNA"/>
</dbReference>
<dbReference type="GO" id="GO:0004523">
    <property type="term" value="F:RNA-DNA hybrid ribonuclease activity"/>
    <property type="evidence" value="ECO:0007669"/>
    <property type="project" value="InterPro"/>
</dbReference>
<dbReference type="InterPro" id="IPR044730">
    <property type="entry name" value="RNase_H-like_dom_plant"/>
</dbReference>
<evidence type="ECO:0000313" key="2">
    <source>
        <dbReference type="EMBL" id="KAF7827037.1"/>
    </source>
</evidence>
<accession>A0A834TT76</accession>
<evidence type="ECO:0000313" key="3">
    <source>
        <dbReference type="Proteomes" id="UP000634136"/>
    </source>
</evidence>
<organism evidence="2 3">
    <name type="scientific">Senna tora</name>
    <dbReference type="NCBI Taxonomy" id="362788"/>
    <lineage>
        <taxon>Eukaryota</taxon>
        <taxon>Viridiplantae</taxon>
        <taxon>Streptophyta</taxon>
        <taxon>Embryophyta</taxon>
        <taxon>Tracheophyta</taxon>
        <taxon>Spermatophyta</taxon>
        <taxon>Magnoliopsida</taxon>
        <taxon>eudicotyledons</taxon>
        <taxon>Gunneridae</taxon>
        <taxon>Pentapetalae</taxon>
        <taxon>rosids</taxon>
        <taxon>fabids</taxon>
        <taxon>Fabales</taxon>
        <taxon>Fabaceae</taxon>
        <taxon>Caesalpinioideae</taxon>
        <taxon>Cassia clade</taxon>
        <taxon>Senna</taxon>
    </lineage>
</organism>
<dbReference type="PANTHER" id="PTHR47723:SF19">
    <property type="entry name" value="POLYNUCLEOTIDYL TRANSFERASE, RIBONUCLEASE H-LIKE SUPERFAMILY PROTEIN"/>
    <property type="match status" value="1"/>
</dbReference>
<dbReference type="GO" id="GO:0003676">
    <property type="term" value="F:nucleic acid binding"/>
    <property type="evidence" value="ECO:0007669"/>
    <property type="project" value="InterPro"/>
</dbReference>
<dbReference type="OrthoDB" id="1435764at2759"/>
<evidence type="ECO:0000259" key="1">
    <source>
        <dbReference type="Pfam" id="PF13456"/>
    </source>
</evidence>
<gene>
    <name evidence="2" type="ORF">G2W53_018201</name>
</gene>
<dbReference type="CDD" id="cd06222">
    <property type="entry name" value="RNase_H_like"/>
    <property type="match status" value="1"/>
</dbReference>
<proteinExistence type="predicted"/>
<reference evidence="2" key="1">
    <citation type="submission" date="2020-09" db="EMBL/GenBank/DDBJ databases">
        <title>Genome-Enabled Discovery of Anthraquinone Biosynthesis in Senna tora.</title>
        <authorList>
            <person name="Kang S.-H."/>
            <person name="Pandey R.P."/>
            <person name="Lee C.-M."/>
            <person name="Sim J.-S."/>
            <person name="Jeong J.-T."/>
            <person name="Choi B.-S."/>
            <person name="Jung M."/>
            <person name="Ginzburg D."/>
            <person name="Zhao K."/>
            <person name="Won S.Y."/>
            <person name="Oh T.-J."/>
            <person name="Yu Y."/>
            <person name="Kim N.-H."/>
            <person name="Lee O.R."/>
            <person name="Lee T.-H."/>
            <person name="Bashyal P."/>
            <person name="Kim T.-S."/>
            <person name="Lee W.-H."/>
            <person name="Kawkins C."/>
            <person name="Kim C.-K."/>
            <person name="Kim J.S."/>
            <person name="Ahn B.O."/>
            <person name="Rhee S.Y."/>
            <person name="Sohng J.K."/>
        </authorList>
    </citation>
    <scope>NUCLEOTIDE SEQUENCE</scope>
    <source>
        <tissue evidence="2">Leaf</tissue>
    </source>
</reference>
<comment type="caution">
    <text evidence="2">The sequence shown here is derived from an EMBL/GenBank/DDBJ whole genome shotgun (WGS) entry which is preliminary data.</text>
</comment>
<keyword evidence="3" id="KW-1185">Reference proteome</keyword>
<dbReference type="InterPro" id="IPR002156">
    <property type="entry name" value="RNaseH_domain"/>
</dbReference>
<protein>
    <submittedName>
        <fullName evidence="2">Putative ribonuclease H protein At1g65750 family</fullName>
    </submittedName>
</protein>
<sequence length="323" mass="35882">MRNMHRMNQAYLMKAGWGLIHKKEALWARVLRSKYSCGTDLIPRVQMKSDSSNMCKGISKVWEELDKHLSWKIGDGKTVDFWEDVWIPELGPLKNHATNEHVVLEGDNKVHNFTTPSGDWNWSLISNILQPNVCGLIAGIPPPNPIAGGDTVNHAHEERLQISLQYTEGSKMHEKGNKKQSSVTELIGWIPPDKDVVKCNVDGLVYEGRAAACGGVIRNAVGDFIVGFSGNVLLEADSKTALNLIEKGVPISHPSSSLISSIREYMQRDWMITCKHTYREANHLADLLAHHGHSLNLGITTLNILPPEAASIIEDYIRGAVFP</sequence>
<dbReference type="PANTHER" id="PTHR47723">
    <property type="entry name" value="OS05G0353850 PROTEIN"/>
    <property type="match status" value="1"/>
</dbReference>
<name>A0A834TT76_9FABA</name>
<feature type="domain" description="RNase H type-1" evidence="1">
    <location>
        <begin position="231"/>
        <end position="291"/>
    </location>
</feature>
<dbReference type="AlphaFoldDB" id="A0A834TT76"/>